<dbReference type="AlphaFoldDB" id="G7K454"/>
<protein>
    <submittedName>
        <fullName evidence="1 2">Uncharacterized protein</fullName>
    </submittedName>
</protein>
<name>G7K454_MEDTR</name>
<dbReference type="EMBL" id="CM001221">
    <property type="protein sequence ID" value="AES96299.1"/>
    <property type="molecule type" value="Genomic_DNA"/>
</dbReference>
<dbReference type="HOGENOM" id="CLU_3035403_0_0_1"/>
<gene>
    <name evidence="1" type="ordered locus">MTR_5g035470</name>
</gene>
<evidence type="ECO:0000313" key="1">
    <source>
        <dbReference type="EMBL" id="AES96299.1"/>
    </source>
</evidence>
<reference evidence="2" key="3">
    <citation type="submission" date="2015-04" db="UniProtKB">
        <authorList>
            <consortium name="EnsemblPlants"/>
        </authorList>
    </citation>
    <scope>IDENTIFICATION</scope>
    <source>
        <strain evidence="2">cv. Jemalong A17</strain>
    </source>
</reference>
<keyword evidence="3" id="KW-1185">Reference proteome</keyword>
<dbReference type="EnsemblPlants" id="AES96299">
    <property type="protein sequence ID" value="AES96299"/>
    <property type="gene ID" value="MTR_5g035470"/>
</dbReference>
<evidence type="ECO:0000313" key="2">
    <source>
        <dbReference type="EnsemblPlants" id="AES96299"/>
    </source>
</evidence>
<evidence type="ECO:0000313" key="3">
    <source>
        <dbReference type="Proteomes" id="UP000002051"/>
    </source>
</evidence>
<organism evidence="1 3">
    <name type="scientific">Medicago truncatula</name>
    <name type="common">Barrel medic</name>
    <name type="synonym">Medicago tribuloides</name>
    <dbReference type="NCBI Taxonomy" id="3880"/>
    <lineage>
        <taxon>Eukaryota</taxon>
        <taxon>Viridiplantae</taxon>
        <taxon>Streptophyta</taxon>
        <taxon>Embryophyta</taxon>
        <taxon>Tracheophyta</taxon>
        <taxon>Spermatophyta</taxon>
        <taxon>Magnoliopsida</taxon>
        <taxon>eudicotyledons</taxon>
        <taxon>Gunneridae</taxon>
        <taxon>Pentapetalae</taxon>
        <taxon>rosids</taxon>
        <taxon>fabids</taxon>
        <taxon>Fabales</taxon>
        <taxon>Fabaceae</taxon>
        <taxon>Papilionoideae</taxon>
        <taxon>50 kb inversion clade</taxon>
        <taxon>NPAAA clade</taxon>
        <taxon>Hologalegina</taxon>
        <taxon>IRL clade</taxon>
        <taxon>Trifolieae</taxon>
        <taxon>Medicago</taxon>
    </lineage>
</organism>
<dbReference type="Proteomes" id="UP000002051">
    <property type="component" value="Chromosome 5"/>
</dbReference>
<reference evidence="1 3" key="1">
    <citation type="journal article" date="2011" name="Nature">
        <title>The Medicago genome provides insight into the evolution of rhizobial symbioses.</title>
        <authorList>
            <person name="Young N.D."/>
            <person name="Debelle F."/>
            <person name="Oldroyd G.E."/>
            <person name="Geurts R."/>
            <person name="Cannon S.B."/>
            <person name="Udvardi M.K."/>
            <person name="Benedito V.A."/>
            <person name="Mayer K.F."/>
            <person name="Gouzy J."/>
            <person name="Schoof H."/>
            <person name="Van de Peer Y."/>
            <person name="Proost S."/>
            <person name="Cook D.R."/>
            <person name="Meyers B.C."/>
            <person name="Spannagl M."/>
            <person name="Cheung F."/>
            <person name="De Mita S."/>
            <person name="Krishnakumar V."/>
            <person name="Gundlach H."/>
            <person name="Zhou S."/>
            <person name="Mudge J."/>
            <person name="Bharti A.K."/>
            <person name="Murray J.D."/>
            <person name="Naoumkina M.A."/>
            <person name="Rosen B."/>
            <person name="Silverstein K.A."/>
            <person name="Tang H."/>
            <person name="Rombauts S."/>
            <person name="Zhao P.X."/>
            <person name="Zhou P."/>
            <person name="Barbe V."/>
            <person name="Bardou P."/>
            <person name="Bechner M."/>
            <person name="Bellec A."/>
            <person name="Berger A."/>
            <person name="Berges H."/>
            <person name="Bidwell S."/>
            <person name="Bisseling T."/>
            <person name="Choisne N."/>
            <person name="Couloux A."/>
            <person name="Denny R."/>
            <person name="Deshpande S."/>
            <person name="Dai X."/>
            <person name="Doyle J.J."/>
            <person name="Dudez A.M."/>
            <person name="Farmer A.D."/>
            <person name="Fouteau S."/>
            <person name="Franken C."/>
            <person name="Gibelin C."/>
            <person name="Gish J."/>
            <person name="Goldstein S."/>
            <person name="Gonzalez A.J."/>
            <person name="Green P.J."/>
            <person name="Hallab A."/>
            <person name="Hartog M."/>
            <person name="Hua A."/>
            <person name="Humphray S.J."/>
            <person name="Jeong D.H."/>
            <person name="Jing Y."/>
            <person name="Jocker A."/>
            <person name="Kenton S.M."/>
            <person name="Kim D.J."/>
            <person name="Klee K."/>
            <person name="Lai H."/>
            <person name="Lang C."/>
            <person name="Lin S."/>
            <person name="Macmil S.L."/>
            <person name="Magdelenat G."/>
            <person name="Matthews L."/>
            <person name="McCorrison J."/>
            <person name="Monaghan E.L."/>
            <person name="Mun J.H."/>
            <person name="Najar F.Z."/>
            <person name="Nicholson C."/>
            <person name="Noirot C."/>
            <person name="O'Bleness M."/>
            <person name="Paule C.R."/>
            <person name="Poulain J."/>
            <person name="Prion F."/>
            <person name="Qin B."/>
            <person name="Qu C."/>
            <person name="Retzel E.F."/>
            <person name="Riddle C."/>
            <person name="Sallet E."/>
            <person name="Samain S."/>
            <person name="Samson N."/>
            <person name="Sanders I."/>
            <person name="Saurat O."/>
            <person name="Scarpelli C."/>
            <person name="Schiex T."/>
            <person name="Segurens B."/>
            <person name="Severin A.J."/>
            <person name="Sherrier D.J."/>
            <person name="Shi R."/>
            <person name="Sims S."/>
            <person name="Singer S.R."/>
            <person name="Sinharoy S."/>
            <person name="Sterck L."/>
            <person name="Viollet A."/>
            <person name="Wang B.B."/>
            <person name="Wang K."/>
            <person name="Wang M."/>
            <person name="Wang X."/>
            <person name="Warfsmann J."/>
            <person name="Weissenbach J."/>
            <person name="White D.D."/>
            <person name="White J.D."/>
            <person name="Wiley G.B."/>
            <person name="Wincker P."/>
            <person name="Xing Y."/>
            <person name="Yang L."/>
            <person name="Yao Z."/>
            <person name="Ying F."/>
            <person name="Zhai J."/>
            <person name="Zhou L."/>
            <person name="Zuber A."/>
            <person name="Denarie J."/>
            <person name="Dixon R.A."/>
            <person name="May G.D."/>
            <person name="Schwartz D.C."/>
            <person name="Rogers J."/>
            <person name="Quetier F."/>
            <person name="Town C.D."/>
            <person name="Roe B.A."/>
        </authorList>
    </citation>
    <scope>NUCLEOTIDE SEQUENCE [LARGE SCALE GENOMIC DNA]</scope>
    <source>
        <strain evidence="1">A17</strain>
        <strain evidence="2 3">cv. Jemalong A17</strain>
    </source>
</reference>
<dbReference type="PaxDb" id="3880-AES96299"/>
<reference evidence="1 3" key="2">
    <citation type="journal article" date="2014" name="BMC Genomics">
        <title>An improved genome release (version Mt4.0) for the model legume Medicago truncatula.</title>
        <authorList>
            <person name="Tang H."/>
            <person name="Krishnakumar V."/>
            <person name="Bidwell S."/>
            <person name="Rosen B."/>
            <person name="Chan A."/>
            <person name="Zhou S."/>
            <person name="Gentzbittel L."/>
            <person name="Childs K.L."/>
            <person name="Yandell M."/>
            <person name="Gundlach H."/>
            <person name="Mayer K.F."/>
            <person name="Schwartz D.C."/>
            <person name="Town C.D."/>
        </authorList>
    </citation>
    <scope>GENOME REANNOTATION</scope>
    <source>
        <strain evidence="2 3">cv. Jemalong A17</strain>
    </source>
</reference>
<sequence>MVSNTLFNRYTLLETLDLAADFPAESSDKSAENRFSANFAKYLHSQVIPSWVIIS</sequence>
<proteinExistence type="predicted"/>
<accession>G7K454</accession>